<proteinExistence type="predicted"/>
<organism evidence="2 3">
    <name type="scientific">Planktothrix agardhii (strain NIVA-CYA 126/8)</name>
    <dbReference type="NCBI Taxonomy" id="388467"/>
    <lineage>
        <taxon>Bacteria</taxon>
        <taxon>Bacillati</taxon>
        <taxon>Cyanobacteriota</taxon>
        <taxon>Cyanophyceae</taxon>
        <taxon>Oscillatoriophycideae</taxon>
        <taxon>Oscillatoriales</taxon>
        <taxon>Microcoleaceae</taxon>
        <taxon>Planktothrix</taxon>
    </lineage>
</organism>
<protein>
    <submittedName>
        <fullName evidence="2">Uncharacterized protein</fullName>
    </submittedName>
</protein>
<evidence type="ECO:0000256" key="1">
    <source>
        <dbReference type="SAM" id="MobiDB-lite"/>
    </source>
</evidence>
<dbReference type="Proteomes" id="UP000027395">
    <property type="component" value="Chromosome"/>
</dbReference>
<dbReference type="AlphaFoldDB" id="A0A073CUM0"/>
<dbReference type="GeneID" id="77288711"/>
<dbReference type="EMBL" id="CM002803">
    <property type="protein sequence ID" value="KEI67700.1"/>
    <property type="molecule type" value="Genomic_DNA"/>
</dbReference>
<evidence type="ECO:0000313" key="2">
    <source>
        <dbReference type="EMBL" id="KEI67700.1"/>
    </source>
</evidence>
<accession>A0A073CUM0</accession>
<reference evidence="2 3" key="1">
    <citation type="journal article" date="2014" name="Appl. Environ. Microbiol.">
        <title>Elucidation of insertion elements encoded on plasmids and in vitro construction of shuttle vectors from the toxic cyanobacterium Planktothrix.</title>
        <authorList>
            <person name="Christiansen G."/>
            <person name="Goesmann A."/>
            <person name="Kurmayer R."/>
        </authorList>
    </citation>
    <scope>NUCLEOTIDE SEQUENCE [LARGE SCALE GENOMIC DNA]</scope>
    <source>
        <strain evidence="2 3">NIVA-CYA 126/8</strain>
    </source>
</reference>
<sequence length="218" mass="25553">MSKLYQNKNKNKLQPPGDDLKPIQIDETIVSGLVNKRLNSLDSSDPRMILKSMIEQMESLGLINKDFFDVEDEEEDDDDTFDVEQFEGKIKKILGNSRIKVNQKTLNKYFKYLKENLELPCYLGGSEEFLWEEEYLYGPGKTKEYEKLKKTNPSYTDVFVLENFQPKFDETDGIMVDVKRVSDQREFTLSLAELEPSDEDSPNYILLEDYSIWFINYS</sequence>
<dbReference type="RefSeq" id="WP_042154890.1">
    <property type="nucleotide sequence ID" value="NZ_CM002803.1"/>
</dbReference>
<dbReference type="PATRIC" id="fig|388467.6.peg.2779"/>
<dbReference type="HOGENOM" id="CLU_1228893_0_0_3"/>
<keyword evidence="3" id="KW-1185">Reference proteome</keyword>
<name>A0A073CUM0_PLAA1</name>
<dbReference type="eggNOG" id="ENOG5032CXB">
    <property type="taxonomic scope" value="Bacteria"/>
</dbReference>
<dbReference type="InterPro" id="IPR020994">
    <property type="entry name" value="Uncharacterised_Ca-bd_CcbP"/>
</dbReference>
<dbReference type="Pfam" id="PF11535">
    <property type="entry name" value="Calci_bind_CcbP"/>
    <property type="match status" value="1"/>
</dbReference>
<evidence type="ECO:0000313" key="3">
    <source>
        <dbReference type="Proteomes" id="UP000027395"/>
    </source>
</evidence>
<gene>
    <name evidence="2" type="ORF">A19Y_2834</name>
</gene>
<feature type="region of interest" description="Disordered" evidence="1">
    <location>
        <begin position="1"/>
        <end position="20"/>
    </location>
</feature>